<sequence length="118" mass="13513">MEDWEYNELFEAINEAYNDFLALNRGYKYAIARAANEYINLGKIEDVIADTAVGEILLTHDKVFIGYIEGITKRLSKFNPLDAVGELTQEEIRDLSNRIHKVLEGLEEVEIDYNPSAE</sequence>
<proteinExistence type="predicted"/>
<dbReference type="Proteomes" id="UP000195321">
    <property type="component" value="Unassembled WGS sequence"/>
</dbReference>
<dbReference type="InterPro" id="IPR025678">
    <property type="entry name" value="Imm3"/>
</dbReference>
<name>A0A1Y3MPF2_9BACI</name>
<dbReference type="AlphaFoldDB" id="A0A1Y3MPF2"/>
<dbReference type="Pfam" id="PF14425">
    <property type="entry name" value="Imm3"/>
    <property type="match status" value="1"/>
</dbReference>
<comment type="caution">
    <text evidence="1">The sequence shown here is derived from an EMBL/GenBank/DDBJ whole genome shotgun (WGS) entry which is preliminary data.</text>
</comment>
<dbReference type="EMBL" id="MWPX01000002">
    <property type="protein sequence ID" value="OUM50290.1"/>
    <property type="molecule type" value="Genomic_DNA"/>
</dbReference>
<evidence type="ECO:0008006" key="3">
    <source>
        <dbReference type="Google" id="ProtNLM"/>
    </source>
</evidence>
<evidence type="ECO:0000313" key="1">
    <source>
        <dbReference type="EMBL" id="OUM50290.1"/>
    </source>
</evidence>
<organism evidence="1 2">
    <name type="scientific">Bacillus pseudomycoides</name>
    <dbReference type="NCBI Taxonomy" id="64104"/>
    <lineage>
        <taxon>Bacteria</taxon>
        <taxon>Bacillati</taxon>
        <taxon>Bacillota</taxon>
        <taxon>Bacilli</taxon>
        <taxon>Bacillales</taxon>
        <taxon>Bacillaceae</taxon>
        <taxon>Bacillus</taxon>
        <taxon>Bacillus cereus group</taxon>
    </lineage>
</organism>
<protein>
    <recommendedName>
        <fullName evidence="3">Immunity protein Imm3</fullName>
    </recommendedName>
</protein>
<gene>
    <name evidence="1" type="ORF">BW425_04230</name>
</gene>
<reference evidence="1 2" key="1">
    <citation type="submission" date="2017-02" db="EMBL/GenBank/DDBJ databases">
        <title>Bacillus pseudomycoides isolate FSL K6-0042.</title>
        <authorList>
            <person name="Kovac J."/>
        </authorList>
    </citation>
    <scope>NUCLEOTIDE SEQUENCE [LARGE SCALE GENOMIC DNA]</scope>
    <source>
        <strain evidence="1 2">FSL K6-0042</strain>
    </source>
</reference>
<accession>A0A1Y3MPF2</accession>
<evidence type="ECO:0000313" key="2">
    <source>
        <dbReference type="Proteomes" id="UP000195321"/>
    </source>
</evidence>
<dbReference type="RefSeq" id="WP_016115375.1">
    <property type="nucleotide sequence ID" value="NZ_CP189809.1"/>
</dbReference>